<evidence type="ECO:0000313" key="5">
    <source>
        <dbReference type="Proteomes" id="UP000325313"/>
    </source>
</evidence>
<organism evidence="3 5">
    <name type="scientific">Puccinia graminis f. sp. tritici</name>
    <dbReference type="NCBI Taxonomy" id="56615"/>
    <lineage>
        <taxon>Eukaryota</taxon>
        <taxon>Fungi</taxon>
        <taxon>Dikarya</taxon>
        <taxon>Basidiomycota</taxon>
        <taxon>Pucciniomycotina</taxon>
        <taxon>Pucciniomycetes</taxon>
        <taxon>Pucciniales</taxon>
        <taxon>Pucciniaceae</taxon>
        <taxon>Puccinia</taxon>
    </lineage>
</organism>
<protein>
    <submittedName>
        <fullName evidence="3">Uncharacterized protein</fullName>
    </submittedName>
</protein>
<evidence type="ECO:0000256" key="1">
    <source>
        <dbReference type="SAM" id="MobiDB-lite"/>
    </source>
</evidence>
<dbReference type="EMBL" id="VDEP01000213">
    <property type="protein sequence ID" value="KAA1122995.1"/>
    <property type="molecule type" value="Genomic_DNA"/>
</dbReference>
<reference evidence="4 5" key="1">
    <citation type="submission" date="2019-05" db="EMBL/GenBank/DDBJ databases">
        <title>Emergence of the Ug99 lineage of the wheat stem rust pathogen through somatic hybridization.</title>
        <authorList>
            <person name="Li F."/>
            <person name="Upadhyaya N.M."/>
            <person name="Sperschneider J."/>
            <person name="Matny O."/>
            <person name="Nguyen-Phuc H."/>
            <person name="Mago R."/>
            <person name="Raley C."/>
            <person name="Miller M.E."/>
            <person name="Silverstein K.A.T."/>
            <person name="Henningsen E."/>
            <person name="Hirsch C.D."/>
            <person name="Visser B."/>
            <person name="Pretorius Z.A."/>
            <person name="Steffenson B.J."/>
            <person name="Schwessinger B."/>
            <person name="Dodds P.N."/>
            <person name="Figueroa M."/>
        </authorList>
    </citation>
    <scope>NUCLEOTIDE SEQUENCE [LARGE SCALE GENOMIC DNA]</scope>
    <source>
        <strain evidence="2">21-0</strain>
        <strain evidence="3 5">Ug99</strain>
    </source>
</reference>
<keyword evidence="4" id="KW-1185">Reference proteome</keyword>
<accession>A0A5B0RDJ5</accession>
<feature type="compositionally biased region" description="Pro residues" evidence="1">
    <location>
        <begin position="160"/>
        <end position="171"/>
    </location>
</feature>
<feature type="region of interest" description="Disordered" evidence="1">
    <location>
        <begin position="66"/>
        <end position="94"/>
    </location>
</feature>
<dbReference type="Proteomes" id="UP000324748">
    <property type="component" value="Unassembled WGS sequence"/>
</dbReference>
<feature type="compositionally biased region" description="Polar residues" evidence="1">
    <location>
        <begin position="66"/>
        <end position="80"/>
    </location>
</feature>
<name>A0A5B0RDJ5_PUCGR</name>
<dbReference type="AlphaFoldDB" id="A0A5B0RDJ5"/>
<evidence type="ECO:0000313" key="3">
    <source>
        <dbReference type="EMBL" id="KAA1122995.1"/>
    </source>
</evidence>
<proteinExistence type="predicted"/>
<dbReference type="Proteomes" id="UP000325313">
    <property type="component" value="Unassembled WGS sequence"/>
</dbReference>
<evidence type="ECO:0000313" key="2">
    <source>
        <dbReference type="EMBL" id="KAA1085497.1"/>
    </source>
</evidence>
<evidence type="ECO:0000313" key="4">
    <source>
        <dbReference type="Proteomes" id="UP000324748"/>
    </source>
</evidence>
<feature type="region of interest" description="Disordered" evidence="1">
    <location>
        <begin position="239"/>
        <end position="261"/>
    </location>
</feature>
<feature type="region of interest" description="Disordered" evidence="1">
    <location>
        <begin position="118"/>
        <end position="185"/>
    </location>
</feature>
<gene>
    <name evidence="2" type="ORF">PGT21_009260</name>
    <name evidence="3" type="ORF">PGTUg99_016429</name>
</gene>
<comment type="caution">
    <text evidence="3">The sequence shown here is derived from an EMBL/GenBank/DDBJ whole genome shotgun (WGS) entry which is preliminary data.</text>
</comment>
<dbReference type="EMBL" id="VSWC01000106">
    <property type="protein sequence ID" value="KAA1085497.1"/>
    <property type="molecule type" value="Genomic_DNA"/>
</dbReference>
<dbReference type="OrthoDB" id="2499225at2759"/>
<sequence>MFSSSIDDHLFQEVPRNFSQLQCTPQTRPSLSIPNSSVPPPGILDMSFNRRSLDWSELQQYSPHWTLSDQQSNLPPTASRSPGDIHSQLSDWNFPSQPPVPPRLVLWGPFNKTERSHFHQSAFSSEAYPHHPPSASHPLTPPPHGSKTPKRGRQGCFPSACPPLVTPPMPSKRPRTAEKEAYEFPPPPRYTAYHLSAYPTPMASPSSQNSTFYDNHSMAEESLSISPFSSRFESFPQASPADLERSYHQAPTSAHSDFPYAQLSPSSSSTCNYGYYPDSPISPTTPLSSPPLWENSSPFSTSTTRCHQLNFQNPQYPNVWSLEWHQRFNQFRYQN</sequence>